<dbReference type="EMBL" id="JAUEPN010000007">
    <property type="protein sequence ID" value="KAK3292324.1"/>
    <property type="molecule type" value="Genomic_DNA"/>
</dbReference>
<reference evidence="2" key="2">
    <citation type="submission" date="2023-06" db="EMBL/GenBank/DDBJ databases">
        <authorList>
            <consortium name="Lawrence Berkeley National Laboratory"/>
            <person name="Haridas S."/>
            <person name="Hensen N."/>
            <person name="Bonometti L."/>
            <person name="Westerberg I."/>
            <person name="Brannstrom I.O."/>
            <person name="Guillou S."/>
            <person name="Cros-Aarteil S."/>
            <person name="Calhoun S."/>
            <person name="Kuo A."/>
            <person name="Mondo S."/>
            <person name="Pangilinan J."/>
            <person name="Riley R."/>
            <person name="Labutti K."/>
            <person name="Andreopoulos B."/>
            <person name="Lipzen A."/>
            <person name="Chen C."/>
            <person name="Yanf M."/>
            <person name="Daum C."/>
            <person name="Ng V."/>
            <person name="Clum A."/>
            <person name="Steindorff A."/>
            <person name="Ohm R."/>
            <person name="Martin F."/>
            <person name="Silar P."/>
            <person name="Natvig D."/>
            <person name="Lalanne C."/>
            <person name="Gautier V."/>
            <person name="Ament-Velasquez S.L."/>
            <person name="Kruys A."/>
            <person name="Hutchinson M.I."/>
            <person name="Powell A.J."/>
            <person name="Barry K."/>
            <person name="Miller A.N."/>
            <person name="Grigoriev I.V."/>
            <person name="Debuchy R."/>
            <person name="Gladieux P."/>
            <person name="Thoren M.H."/>
            <person name="Johannesson H."/>
        </authorList>
    </citation>
    <scope>NUCLEOTIDE SEQUENCE</scope>
    <source>
        <strain evidence="2">CBS 168.71</strain>
    </source>
</reference>
<accession>A0AAE0LPM9</accession>
<evidence type="ECO:0000313" key="2">
    <source>
        <dbReference type="EMBL" id="KAK3292324.1"/>
    </source>
</evidence>
<feature type="transmembrane region" description="Helical" evidence="1">
    <location>
        <begin position="95"/>
        <end position="117"/>
    </location>
</feature>
<organism evidence="2 3">
    <name type="scientific">Chaetomium fimeti</name>
    <dbReference type="NCBI Taxonomy" id="1854472"/>
    <lineage>
        <taxon>Eukaryota</taxon>
        <taxon>Fungi</taxon>
        <taxon>Dikarya</taxon>
        <taxon>Ascomycota</taxon>
        <taxon>Pezizomycotina</taxon>
        <taxon>Sordariomycetes</taxon>
        <taxon>Sordariomycetidae</taxon>
        <taxon>Sordariales</taxon>
        <taxon>Chaetomiaceae</taxon>
        <taxon>Chaetomium</taxon>
    </lineage>
</organism>
<gene>
    <name evidence="2" type="ORF">B0H64DRAFT_226870</name>
</gene>
<comment type="caution">
    <text evidence="2">The sequence shown here is derived from an EMBL/GenBank/DDBJ whole genome shotgun (WGS) entry which is preliminary data.</text>
</comment>
<dbReference type="Proteomes" id="UP001278766">
    <property type="component" value="Unassembled WGS sequence"/>
</dbReference>
<evidence type="ECO:0000313" key="3">
    <source>
        <dbReference type="Proteomes" id="UP001278766"/>
    </source>
</evidence>
<dbReference type="AlphaFoldDB" id="A0AAE0LPM9"/>
<proteinExistence type="predicted"/>
<reference evidence="2" key="1">
    <citation type="journal article" date="2023" name="Mol. Phylogenet. Evol.">
        <title>Genome-scale phylogeny and comparative genomics of the fungal order Sordariales.</title>
        <authorList>
            <person name="Hensen N."/>
            <person name="Bonometti L."/>
            <person name="Westerberg I."/>
            <person name="Brannstrom I.O."/>
            <person name="Guillou S."/>
            <person name="Cros-Aarteil S."/>
            <person name="Calhoun S."/>
            <person name="Haridas S."/>
            <person name="Kuo A."/>
            <person name="Mondo S."/>
            <person name="Pangilinan J."/>
            <person name="Riley R."/>
            <person name="LaButti K."/>
            <person name="Andreopoulos B."/>
            <person name="Lipzen A."/>
            <person name="Chen C."/>
            <person name="Yan M."/>
            <person name="Daum C."/>
            <person name="Ng V."/>
            <person name="Clum A."/>
            <person name="Steindorff A."/>
            <person name="Ohm R.A."/>
            <person name="Martin F."/>
            <person name="Silar P."/>
            <person name="Natvig D.O."/>
            <person name="Lalanne C."/>
            <person name="Gautier V."/>
            <person name="Ament-Velasquez S.L."/>
            <person name="Kruys A."/>
            <person name="Hutchinson M.I."/>
            <person name="Powell A.J."/>
            <person name="Barry K."/>
            <person name="Miller A.N."/>
            <person name="Grigoriev I.V."/>
            <person name="Debuchy R."/>
            <person name="Gladieux P."/>
            <person name="Hiltunen Thoren M."/>
            <person name="Johannesson H."/>
        </authorList>
    </citation>
    <scope>NUCLEOTIDE SEQUENCE</scope>
    <source>
        <strain evidence="2">CBS 168.71</strain>
    </source>
</reference>
<keyword evidence="1" id="KW-1133">Transmembrane helix</keyword>
<evidence type="ECO:0000256" key="1">
    <source>
        <dbReference type="SAM" id="Phobius"/>
    </source>
</evidence>
<dbReference type="GeneID" id="87836610"/>
<protein>
    <submittedName>
        <fullName evidence="2">Uncharacterized protein</fullName>
    </submittedName>
</protein>
<keyword evidence="1" id="KW-0472">Membrane</keyword>
<keyword evidence="1" id="KW-0812">Transmembrane</keyword>
<name>A0AAE0LPM9_9PEZI</name>
<dbReference type="RefSeq" id="XP_062655838.1">
    <property type="nucleotide sequence ID" value="XM_062799662.1"/>
</dbReference>
<keyword evidence="3" id="KW-1185">Reference proteome</keyword>
<sequence>MGLHGMAKGSSRGQTGYIVLTLGGCASGRWFLAISRFSVPSHRFHSSHARTYRFLSVASRDHYRVWLAGGSSWPGTGWRHCVLVLQADRQHRLDIISDFCASFLYSFSLFFFSSFIVRSSVDVMVALG</sequence>